<gene>
    <name evidence="1" type="ORF">GCM10011375_09000</name>
</gene>
<evidence type="ECO:0000313" key="2">
    <source>
        <dbReference type="Proteomes" id="UP000605392"/>
    </source>
</evidence>
<evidence type="ECO:0000313" key="1">
    <source>
        <dbReference type="EMBL" id="GGF56033.1"/>
    </source>
</evidence>
<organism evidence="1 2">
    <name type="scientific">Hymenobacter qilianensis</name>
    <dbReference type="NCBI Taxonomy" id="1385715"/>
    <lineage>
        <taxon>Bacteria</taxon>
        <taxon>Pseudomonadati</taxon>
        <taxon>Bacteroidota</taxon>
        <taxon>Cytophagia</taxon>
        <taxon>Cytophagales</taxon>
        <taxon>Hymenobacteraceae</taxon>
        <taxon>Hymenobacter</taxon>
    </lineage>
</organism>
<comment type="caution">
    <text evidence="1">The sequence shown here is derived from an EMBL/GenBank/DDBJ whole genome shotgun (WGS) entry which is preliminary data.</text>
</comment>
<dbReference type="Proteomes" id="UP000605392">
    <property type="component" value="Unassembled WGS sequence"/>
</dbReference>
<dbReference type="EMBL" id="BMFN01000001">
    <property type="protein sequence ID" value="GGF56033.1"/>
    <property type="molecule type" value="Genomic_DNA"/>
</dbReference>
<name>A0ACB5PNF3_9BACT</name>
<proteinExistence type="predicted"/>
<accession>A0ACB5PNF3</accession>
<reference evidence="1 2" key="1">
    <citation type="journal article" date="2019" name="Int. J. Syst. Evol. Microbiol.">
        <title>The Global Catalogue of Microorganisms (GCM) 10K type strain sequencing project: providing services to taxonomists for standard genome sequencing and annotation.</title>
        <authorList>
            <consortium name="The Broad Institute Genomics Platform"/>
            <consortium name="The Broad Institute Genome Sequencing Center for Infectious Disease"/>
            <person name="Wu L."/>
            <person name="Ma J."/>
        </authorList>
    </citation>
    <scope>NUCLEOTIDE SEQUENCE [LARGE SCALE GENOMIC DNA]</scope>
    <source>
        <strain evidence="1 2">CGMCC 1.12720</strain>
    </source>
</reference>
<keyword evidence="2" id="KW-1185">Reference proteome</keyword>
<sequence>MSLSTLSAAPASAEALLTQLHQERSRREEAEQELAALRHELEVAQATAQRHQSRLTALAQNLKMGIMLLDNDGRVLMVNRPYCKLFGIPDEPESLYGSTGLEIAARSQHNYPDPAAYVARAKEVRAAGRTIMSEEVMLADGRVLERDYIVLDDVMAGRLVCYRDITIRYRRNARANTISLLAQQSPNPILRLTPGGDLLYANPAASQLAQSYKQDGPNELRTQLVALVTIALRTSAHQQREISVANQHYLLIVTPVPGENYASLYLTNITARREAEQKLTQQREFYETILNQLPVGVAALDAEHRYLFANPTAAPDPATRTAILGMTNREACLYRQRPSALAELRDAYFAQAIQERQGISWEESFQEPGGQIQVLRSFQPVFNPDGSLRMVVSSGLDISARQQAEEKLAAQRQFYETVLNQLPADIAVLDAQGRYVFANPVSIKDQDIREWIIGKTDLDYCAYRQRPTDVAENRQRMFEQAVCDRGQVTWEELTVGTHEPRYVLRRFQPIFTPDGALHLMLAYGLDITERHQAEEMHRRSELVVREQQEFIRQIVNTVPNLLYVNDEEGDIMFSNTAFDDLISRSNHTRVRKNEESPEESENQQLNVLNRRVLASRREQSTEMPFTLASGETRHYQVVKRPLVRPEGTVQVLTVSTDITEVKRIRHTLERKAKQYRDLMQYTQALICTHDLNGIILSANPALASLMGVSINNMVGRPLAQGLIVDQEADLEAYLAAFRKQREVSGIVNVKPLGSPGSRYLLYHNCLVAEAGELPYVIAYAQDITDRILAEDELRRAKLVAESAARSRENFLANMSHEIRTPMNGVLGMAGLLARTDLNAQQREYLDIIRNSGQHLLGVLNDVLDVAKITSGNLELERTPFDLCQALKTAGQTVAFQAAEKGIGFDVTPPPISDPLILSDPYRLKQVLLNLLSNSIKFTEKGSVVLACQLLDETAREVTISFQVSDTGPGVPIHKQEAIFASFSQAYADTTRRFGGTGLGLTISSSLVEQLGGHLLMCSEPGRGSTFSFTLTFEKAPQGTINTNKADSELEYAAAAVHGMRVLLVEDNDVNRQVAQLILANYGVTVDAAPNGATALRLFGEQRYDLILMDIQMPGMSGLEVTAQIRRHPDAVRARTPIIALTANAFHEANEKYLAVGIDDCLTKPFEEAELLEKMSVLRQASQQATRPLFDLSELYQMAHGQTNFVRSILDSFLENTPEVVTQLTAASEASDWAQVGALVHKIKPSLKVLHAHDLLTPIRTLEAPDSLPEESAKATKQLIQLLPQLLRALEQRRQKLS</sequence>
<protein>
    <submittedName>
        <fullName evidence="1">Uncharacterized protein</fullName>
    </submittedName>
</protein>